<proteinExistence type="predicted"/>
<protein>
    <submittedName>
        <fullName evidence="1">Uncharacterized protein</fullName>
    </submittedName>
</protein>
<keyword evidence="2" id="KW-1185">Reference proteome</keyword>
<evidence type="ECO:0000313" key="1">
    <source>
        <dbReference type="EMBL" id="ORX95595.1"/>
    </source>
</evidence>
<gene>
    <name evidence="1" type="ORF">BCR34DRAFT_498349</name>
</gene>
<organism evidence="1 2">
    <name type="scientific">Clohesyomyces aquaticus</name>
    <dbReference type="NCBI Taxonomy" id="1231657"/>
    <lineage>
        <taxon>Eukaryota</taxon>
        <taxon>Fungi</taxon>
        <taxon>Dikarya</taxon>
        <taxon>Ascomycota</taxon>
        <taxon>Pezizomycotina</taxon>
        <taxon>Dothideomycetes</taxon>
        <taxon>Pleosporomycetidae</taxon>
        <taxon>Pleosporales</taxon>
        <taxon>Lindgomycetaceae</taxon>
        <taxon>Clohesyomyces</taxon>
    </lineage>
</organism>
<feature type="non-terminal residue" evidence="1">
    <location>
        <position position="1"/>
    </location>
</feature>
<dbReference type="STRING" id="1231657.A0A1Y1YCD6"/>
<sequence length="123" mass="13273">PSVGYPPFDPNSRAAFARSVNLTRYDYEAAAEIKDQFCDFFLGNVIKSSDETCSEGILMIDISIGGLPSYSEQALKAMPGAMSLSVTIPNDGLANNYLASTAWCPEVEISIGQVDYGSYVSLR</sequence>
<evidence type="ECO:0000313" key="2">
    <source>
        <dbReference type="Proteomes" id="UP000193144"/>
    </source>
</evidence>
<reference evidence="1 2" key="1">
    <citation type="submission" date="2016-07" db="EMBL/GenBank/DDBJ databases">
        <title>Pervasive Adenine N6-methylation of Active Genes in Fungi.</title>
        <authorList>
            <consortium name="DOE Joint Genome Institute"/>
            <person name="Mondo S.J."/>
            <person name="Dannebaum R.O."/>
            <person name="Kuo R.C."/>
            <person name="Labutti K."/>
            <person name="Haridas S."/>
            <person name="Kuo A."/>
            <person name="Salamov A."/>
            <person name="Ahrendt S.R."/>
            <person name="Lipzen A."/>
            <person name="Sullivan W."/>
            <person name="Andreopoulos W.B."/>
            <person name="Clum A."/>
            <person name="Lindquist E."/>
            <person name="Daum C."/>
            <person name="Ramamoorthy G.K."/>
            <person name="Gryganskyi A."/>
            <person name="Culley D."/>
            <person name="Magnuson J.K."/>
            <person name="James T.Y."/>
            <person name="O'Malley M.A."/>
            <person name="Stajich J.E."/>
            <person name="Spatafora J.W."/>
            <person name="Visel A."/>
            <person name="Grigoriev I.V."/>
        </authorList>
    </citation>
    <scope>NUCLEOTIDE SEQUENCE [LARGE SCALE GENOMIC DNA]</scope>
    <source>
        <strain evidence="1 2">CBS 115471</strain>
    </source>
</reference>
<name>A0A1Y1YCD6_9PLEO</name>
<accession>A0A1Y1YCD6</accession>
<dbReference type="Proteomes" id="UP000193144">
    <property type="component" value="Unassembled WGS sequence"/>
</dbReference>
<dbReference type="OrthoDB" id="5423360at2759"/>
<comment type="caution">
    <text evidence="1">The sequence shown here is derived from an EMBL/GenBank/DDBJ whole genome shotgun (WGS) entry which is preliminary data.</text>
</comment>
<dbReference type="AlphaFoldDB" id="A0A1Y1YCD6"/>
<dbReference type="EMBL" id="MCFA01000274">
    <property type="protein sequence ID" value="ORX95595.1"/>
    <property type="molecule type" value="Genomic_DNA"/>
</dbReference>